<feature type="domain" description="SAF" evidence="1">
    <location>
        <begin position="40"/>
        <end position="107"/>
    </location>
</feature>
<protein>
    <recommendedName>
        <fullName evidence="1">SAF domain-containing protein</fullName>
    </recommendedName>
</protein>
<dbReference type="SMART" id="SM00858">
    <property type="entry name" value="SAF"/>
    <property type="match status" value="1"/>
</dbReference>
<dbReference type="InterPro" id="IPR013974">
    <property type="entry name" value="SAF"/>
</dbReference>
<name>A0ABP8KJF8_9MICO</name>
<accession>A0ABP8KJF8</accession>
<evidence type="ECO:0000259" key="1">
    <source>
        <dbReference type="SMART" id="SM00858"/>
    </source>
</evidence>
<keyword evidence="3" id="KW-1185">Reference proteome</keyword>
<dbReference type="CDD" id="cd11614">
    <property type="entry name" value="SAF_CpaB_FlgA_like"/>
    <property type="match status" value="1"/>
</dbReference>
<organism evidence="2 3">
    <name type="scientific">Fodinibacter luteus</name>
    <dbReference type="NCBI Taxonomy" id="552064"/>
    <lineage>
        <taxon>Bacteria</taxon>
        <taxon>Bacillati</taxon>
        <taxon>Actinomycetota</taxon>
        <taxon>Actinomycetes</taxon>
        <taxon>Micrococcales</taxon>
        <taxon>Intrasporangiaceae</taxon>
        <taxon>Fodinibacter (ex Wang et al. 2009)</taxon>
    </lineage>
</organism>
<dbReference type="RefSeq" id="WP_345206698.1">
    <property type="nucleotide sequence ID" value="NZ_BAABGM010000015.1"/>
</dbReference>
<evidence type="ECO:0000313" key="3">
    <source>
        <dbReference type="Proteomes" id="UP001500945"/>
    </source>
</evidence>
<evidence type="ECO:0000313" key="2">
    <source>
        <dbReference type="EMBL" id="GAA4408556.1"/>
    </source>
</evidence>
<comment type="caution">
    <text evidence="2">The sequence shown here is derived from an EMBL/GenBank/DDBJ whole genome shotgun (WGS) entry which is preliminary data.</text>
</comment>
<dbReference type="EMBL" id="BAABGM010000015">
    <property type="protein sequence ID" value="GAA4408556.1"/>
    <property type="molecule type" value="Genomic_DNA"/>
</dbReference>
<dbReference type="Pfam" id="PF16976">
    <property type="entry name" value="RcpC"/>
    <property type="match status" value="1"/>
</dbReference>
<gene>
    <name evidence="2" type="ORF">GCM10023168_26170</name>
</gene>
<dbReference type="InterPro" id="IPR031571">
    <property type="entry name" value="RcpC_dom"/>
</dbReference>
<sequence length="263" mass="27007">MGRRILAIVAAAIIALVGAVLVLLYARGADARAVEAASPATVYVSNTVVPAGTTLKDAVRLEQITQTQVAAASVPAGALTTVDDTNGALVALTDIAPGLYVLAAAFGEVPLGERKLQVGAGKLAVSLQLSDPARVGTFVTAGSNLTIFMTHDMMEGGDADETEAANADVQETSVLLDNVKVIAMGEASLTPPQQPAAEPGEEAQQQQNAPSFLVTLEVSPEQAARLVHGINNYTLYAGLRGAEVKVDPKLNVNDLTLLGSAGR</sequence>
<proteinExistence type="predicted"/>
<reference evidence="3" key="1">
    <citation type="journal article" date="2019" name="Int. J. Syst. Evol. Microbiol.">
        <title>The Global Catalogue of Microorganisms (GCM) 10K type strain sequencing project: providing services to taxonomists for standard genome sequencing and annotation.</title>
        <authorList>
            <consortium name="The Broad Institute Genomics Platform"/>
            <consortium name="The Broad Institute Genome Sequencing Center for Infectious Disease"/>
            <person name="Wu L."/>
            <person name="Ma J."/>
        </authorList>
    </citation>
    <scope>NUCLEOTIDE SEQUENCE [LARGE SCALE GENOMIC DNA]</scope>
    <source>
        <strain evidence="3">JCM 17809</strain>
    </source>
</reference>
<dbReference type="Proteomes" id="UP001500945">
    <property type="component" value="Unassembled WGS sequence"/>
</dbReference>